<dbReference type="STRING" id="713585.THITH_15585"/>
<feature type="binding site" evidence="6">
    <location>
        <position position="133"/>
    </location>
    <ligand>
        <name>Fe cation</name>
        <dbReference type="ChEBI" id="CHEBI:24875"/>
    </ligand>
</feature>
<proteinExistence type="inferred from homology"/>
<comment type="cofactor">
    <cofactor evidence="6">
        <name>Fe(2+)</name>
        <dbReference type="ChEBI" id="CHEBI:29033"/>
    </cofactor>
    <text evidence="6">Binds 1 Fe(2+) ion.</text>
</comment>
<keyword evidence="4 6" id="KW-0648">Protein biosynthesis</keyword>
<comment type="catalytic activity">
    <reaction evidence="6">
        <text>N-terminal N-formyl-L-methionyl-[peptide] + H2O = N-terminal L-methionyl-[peptide] + formate</text>
        <dbReference type="Rhea" id="RHEA:24420"/>
        <dbReference type="Rhea" id="RHEA-COMP:10639"/>
        <dbReference type="Rhea" id="RHEA-COMP:10640"/>
        <dbReference type="ChEBI" id="CHEBI:15377"/>
        <dbReference type="ChEBI" id="CHEBI:15740"/>
        <dbReference type="ChEBI" id="CHEBI:49298"/>
        <dbReference type="ChEBI" id="CHEBI:64731"/>
        <dbReference type="EC" id="3.5.1.88"/>
    </reaction>
</comment>
<evidence type="ECO:0000256" key="1">
    <source>
        <dbReference type="ARBA" id="ARBA00010759"/>
    </source>
</evidence>
<sequence>MALREILCFPDPRLRLRAVPVAEVSDSIRELVDDMFETMYAAPGIGLAATQINVQKRILVADVSEDQNEPYCLINPEILSRDGEEEMDEGCLSVPGFYERVRRAERIRVRALNRDGEPFELETGGLLAVCIQHEIDHLDGKLFVDYLSNLKRTRIRKKLEKQTARDPGRGARPVEPVAAR</sequence>
<evidence type="ECO:0000313" key="8">
    <source>
        <dbReference type="EMBL" id="AHE99465.1"/>
    </source>
</evidence>
<dbReference type="AlphaFoldDB" id="W0DRH6"/>
<dbReference type="InterPro" id="IPR036821">
    <property type="entry name" value="Peptide_deformylase_sf"/>
</dbReference>
<evidence type="ECO:0000313" key="9">
    <source>
        <dbReference type="Proteomes" id="UP000005289"/>
    </source>
</evidence>
<dbReference type="FunFam" id="3.90.45.10:FF:000001">
    <property type="entry name" value="Peptide deformylase"/>
    <property type="match status" value="1"/>
</dbReference>
<gene>
    <name evidence="6" type="primary">def</name>
    <name evidence="8" type="ORF">THITH_15585</name>
</gene>
<dbReference type="NCBIfam" id="TIGR00079">
    <property type="entry name" value="pept_deformyl"/>
    <property type="match status" value="1"/>
</dbReference>
<feature type="region of interest" description="Disordered" evidence="7">
    <location>
        <begin position="158"/>
        <end position="180"/>
    </location>
</feature>
<feature type="active site" evidence="6">
    <location>
        <position position="134"/>
    </location>
</feature>
<feature type="binding site" evidence="6">
    <location>
        <position position="91"/>
    </location>
    <ligand>
        <name>Fe cation</name>
        <dbReference type="ChEBI" id="CHEBI:24875"/>
    </ligand>
</feature>
<reference evidence="8 9" key="1">
    <citation type="submission" date="2013-12" db="EMBL/GenBank/DDBJ databases">
        <authorList>
            <consortium name="DOE Joint Genome Institute"/>
            <person name="Muyzer G."/>
            <person name="Huntemann M."/>
            <person name="Han J."/>
            <person name="Chen A."/>
            <person name="Kyrpides N."/>
            <person name="Mavromatis K."/>
            <person name="Markowitz V."/>
            <person name="Palaniappan K."/>
            <person name="Ivanova N."/>
            <person name="Schaumberg A."/>
            <person name="Pati A."/>
            <person name="Liolios K."/>
            <person name="Nordberg H.P."/>
            <person name="Cantor M.N."/>
            <person name="Hua S.X."/>
            <person name="Woyke T."/>
        </authorList>
    </citation>
    <scope>NUCLEOTIDE SEQUENCE [LARGE SCALE GENOMIC DNA]</scope>
    <source>
        <strain evidence="8 9">ARh 1</strain>
    </source>
</reference>
<dbReference type="HOGENOM" id="CLU_061901_2_1_6"/>
<feature type="binding site" evidence="6">
    <location>
        <position position="137"/>
    </location>
    <ligand>
        <name>Fe cation</name>
        <dbReference type="ChEBI" id="CHEBI:24875"/>
    </ligand>
</feature>
<dbReference type="EMBL" id="CP007029">
    <property type="protein sequence ID" value="AHE99465.1"/>
    <property type="molecule type" value="Genomic_DNA"/>
</dbReference>
<evidence type="ECO:0000256" key="7">
    <source>
        <dbReference type="SAM" id="MobiDB-lite"/>
    </source>
</evidence>
<dbReference type="Proteomes" id="UP000005289">
    <property type="component" value="Chromosome"/>
</dbReference>
<dbReference type="InterPro" id="IPR023635">
    <property type="entry name" value="Peptide_deformylase"/>
</dbReference>
<dbReference type="SUPFAM" id="SSF56420">
    <property type="entry name" value="Peptide deformylase"/>
    <property type="match status" value="1"/>
</dbReference>
<evidence type="ECO:0000256" key="5">
    <source>
        <dbReference type="ARBA" id="ARBA00023004"/>
    </source>
</evidence>
<name>W0DRH6_9GAMM</name>
<keyword evidence="5 6" id="KW-0408">Iron</keyword>
<dbReference type="PANTHER" id="PTHR10458">
    <property type="entry name" value="PEPTIDE DEFORMYLASE"/>
    <property type="match status" value="1"/>
</dbReference>
<keyword evidence="9" id="KW-1185">Reference proteome</keyword>
<dbReference type="GO" id="GO:0006412">
    <property type="term" value="P:translation"/>
    <property type="evidence" value="ECO:0007669"/>
    <property type="project" value="UniProtKB-UniRule"/>
</dbReference>
<comment type="similarity">
    <text evidence="1 6">Belongs to the polypeptide deformylase family.</text>
</comment>
<comment type="function">
    <text evidence="6">Removes the formyl group from the N-terminal Met of newly synthesized proteins. Requires at least a dipeptide for an efficient rate of reaction. N-terminal L-methionine is a prerequisite for activity but the enzyme has broad specificity at other positions.</text>
</comment>
<dbReference type="Pfam" id="PF01327">
    <property type="entry name" value="Pep_deformylase"/>
    <property type="match status" value="1"/>
</dbReference>
<evidence type="ECO:0000256" key="6">
    <source>
        <dbReference type="HAMAP-Rule" id="MF_00163"/>
    </source>
</evidence>
<dbReference type="Gene3D" id="3.90.45.10">
    <property type="entry name" value="Peptide deformylase"/>
    <property type="match status" value="1"/>
</dbReference>
<evidence type="ECO:0000256" key="3">
    <source>
        <dbReference type="ARBA" id="ARBA00022801"/>
    </source>
</evidence>
<dbReference type="OrthoDB" id="9804313at2"/>
<dbReference type="PIRSF" id="PIRSF004749">
    <property type="entry name" value="Pep_def"/>
    <property type="match status" value="1"/>
</dbReference>
<dbReference type="EC" id="3.5.1.88" evidence="6"/>
<dbReference type="NCBIfam" id="NF001159">
    <property type="entry name" value="PRK00150.1-3"/>
    <property type="match status" value="1"/>
</dbReference>
<protein>
    <recommendedName>
        <fullName evidence="6">Peptide deformylase</fullName>
        <shortName evidence="6">PDF</shortName>
        <ecNumber evidence="6">3.5.1.88</ecNumber>
    </recommendedName>
    <alternativeName>
        <fullName evidence="6">Polypeptide deformylase</fullName>
    </alternativeName>
</protein>
<dbReference type="GO" id="GO:0042586">
    <property type="term" value="F:peptide deformylase activity"/>
    <property type="evidence" value="ECO:0007669"/>
    <property type="project" value="UniProtKB-UniRule"/>
</dbReference>
<dbReference type="KEGG" id="tti:THITH_15585"/>
<organism evidence="8 9">
    <name type="scientific">Thioalkalivibrio paradoxus ARh 1</name>
    <dbReference type="NCBI Taxonomy" id="713585"/>
    <lineage>
        <taxon>Bacteria</taxon>
        <taxon>Pseudomonadati</taxon>
        <taxon>Pseudomonadota</taxon>
        <taxon>Gammaproteobacteria</taxon>
        <taxon>Chromatiales</taxon>
        <taxon>Ectothiorhodospiraceae</taxon>
        <taxon>Thioalkalivibrio</taxon>
    </lineage>
</organism>
<dbReference type="PRINTS" id="PR01576">
    <property type="entry name" value="PDEFORMYLASE"/>
</dbReference>
<feature type="compositionally biased region" description="Basic and acidic residues" evidence="7">
    <location>
        <begin position="160"/>
        <end position="169"/>
    </location>
</feature>
<dbReference type="PANTHER" id="PTHR10458:SF21">
    <property type="entry name" value="PEPTIDE DEFORMYLASE"/>
    <property type="match status" value="1"/>
</dbReference>
<dbReference type="RefSeq" id="WP_006746971.1">
    <property type="nucleotide sequence ID" value="NZ_CP007029.1"/>
</dbReference>
<dbReference type="GO" id="GO:0046872">
    <property type="term" value="F:metal ion binding"/>
    <property type="evidence" value="ECO:0007669"/>
    <property type="project" value="UniProtKB-KW"/>
</dbReference>
<evidence type="ECO:0000256" key="4">
    <source>
        <dbReference type="ARBA" id="ARBA00022917"/>
    </source>
</evidence>
<dbReference type="CDD" id="cd00487">
    <property type="entry name" value="Pep_deformylase"/>
    <property type="match status" value="1"/>
</dbReference>
<keyword evidence="3 6" id="KW-0378">Hydrolase</keyword>
<evidence type="ECO:0000256" key="2">
    <source>
        <dbReference type="ARBA" id="ARBA00022723"/>
    </source>
</evidence>
<dbReference type="HAMAP" id="MF_00163">
    <property type="entry name" value="Pep_deformylase"/>
    <property type="match status" value="1"/>
</dbReference>
<keyword evidence="2 6" id="KW-0479">Metal-binding</keyword>
<accession>W0DRH6</accession>